<evidence type="ECO:0000313" key="3">
    <source>
        <dbReference type="Proteomes" id="UP000248584"/>
    </source>
</evidence>
<keyword evidence="1" id="KW-0472">Membrane</keyword>
<feature type="transmembrane region" description="Helical" evidence="1">
    <location>
        <begin position="61"/>
        <end position="83"/>
    </location>
</feature>
<comment type="caution">
    <text evidence="2">The sequence shown here is derived from an EMBL/GenBank/DDBJ whole genome shotgun (WGS) entry which is preliminary data.</text>
</comment>
<reference evidence="2 3" key="1">
    <citation type="submission" date="2018-06" db="EMBL/GenBank/DDBJ databases">
        <title>Genomic Encyclopedia of Archaeal and Bacterial Type Strains, Phase II (KMG-II): from individual species to whole genera.</title>
        <authorList>
            <person name="Goeker M."/>
        </authorList>
    </citation>
    <scope>NUCLEOTIDE SEQUENCE [LARGE SCALE GENOMIC DNA]</scope>
    <source>
        <strain evidence="2 3">DSM 17205</strain>
    </source>
</reference>
<keyword evidence="3" id="KW-1185">Reference proteome</keyword>
<keyword evidence="1" id="KW-1133">Transmembrane helix</keyword>
<keyword evidence="1" id="KW-0812">Transmembrane</keyword>
<organism evidence="2 3">
    <name type="scientific">Nonlabens dokdonensis</name>
    <dbReference type="NCBI Taxonomy" id="328515"/>
    <lineage>
        <taxon>Bacteria</taxon>
        <taxon>Pseudomonadati</taxon>
        <taxon>Bacteroidota</taxon>
        <taxon>Flavobacteriia</taxon>
        <taxon>Flavobacteriales</taxon>
        <taxon>Flavobacteriaceae</taxon>
        <taxon>Nonlabens</taxon>
    </lineage>
</organism>
<evidence type="ECO:0000256" key="1">
    <source>
        <dbReference type="SAM" id="Phobius"/>
    </source>
</evidence>
<sequence>MNKKILLVILGGIVAFTLYKSYYYDNIFQIFIYLLFGIPFIIILIKSILEETKSYKANNKLTIFSNSLIGIFVLLIIIGIYSYNEEKVNKPSLIKARIFGGYADFKQNGEYVFVCGSWASRSHFYGTYKIKDSIITVDRKEFDDVLTTNRFVIRNSDSLITENYKHNEITIDKYLIQIDKNGKEIKRKYNQCNYRLPIVVDNLK</sequence>
<protein>
    <submittedName>
        <fullName evidence="2">Uncharacterized protein</fullName>
    </submittedName>
</protein>
<feature type="transmembrane region" description="Helical" evidence="1">
    <location>
        <begin position="5"/>
        <end position="24"/>
    </location>
</feature>
<dbReference type="Proteomes" id="UP000248584">
    <property type="component" value="Unassembled WGS sequence"/>
</dbReference>
<evidence type="ECO:0000313" key="2">
    <source>
        <dbReference type="EMBL" id="PZX37132.1"/>
    </source>
</evidence>
<gene>
    <name evidence="2" type="ORF">LX97_03154</name>
</gene>
<dbReference type="RefSeq" id="WP_015363563.1">
    <property type="nucleotide sequence ID" value="NZ_QKZR01000007.1"/>
</dbReference>
<accession>A0ABX5PUT1</accession>
<feature type="transmembrane region" description="Helical" evidence="1">
    <location>
        <begin position="30"/>
        <end position="49"/>
    </location>
</feature>
<dbReference type="EMBL" id="QKZR01000007">
    <property type="protein sequence ID" value="PZX37132.1"/>
    <property type="molecule type" value="Genomic_DNA"/>
</dbReference>
<name>A0ABX5PUT1_9FLAO</name>
<proteinExistence type="predicted"/>